<accession>A0A194S3W6</accession>
<dbReference type="InterPro" id="IPR040780">
    <property type="entry name" value="Rpn6_C_helix"/>
</dbReference>
<dbReference type="OrthoDB" id="1418352at2759"/>
<name>A0A194S3W6_RHOGW</name>
<keyword evidence="6" id="KW-1185">Reference proteome</keyword>
<dbReference type="SUPFAM" id="SSF48452">
    <property type="entry name" value="TPR-like"/>
    <property type="match status" value="1"/>
</dbReference>
<dbReference type="FunFam" id="1.25.40.570:FF:000007">
    <property type="entry name" value="26S proteasome non-ATPase regulatory subunit 11"/>
    <property type="match status" value="1"/>
</dbReference>
<dbReference type="SUPFAM" id="SSF46785">
    <property type="entry name" value="Winged helix' DNA-binding domain"/>
    <property type="match status" value="1"/>
</dbReference>
<evidence type="ECO:0000256" key="2">
    <source>
        <dbReference type="ARBA" id="ARBA00022942"/>
    </source>
</evidence>
<keyword evidence="2" id="KW-0647">Proteasome</keyword>
<proteinExistence type="inferred from homology"/>
<protein>
    <recommendedName>
        <fullName evidence="4">PCI domain-containing protein</fullName>
    </recommendedName>
</protein>
<feature type="compositionally biased region" description="Polar residues" evidence="3">
    <location>
        <begin position="1"/>
        <end position="12"/>
    </location>
</feature>
<gene>
    <name evidence="5" type="ORF">RHOBADRAFT_53211</name>
</gene>
<dbReference type="Gene3D" id="1.25.40.570">
    <property type="match status" value="1"/>
</dbReference>
<dbReference type="SMART" id="SM00088">
    <property type="entry name" value="PINT"/>
    <property type="match status" value="1"/>
</dbReference>
<dbReference type="Pfam" id="PF18503">
    <property type="entry name" value="RPN6_C_helix"/>
    <property type="match status" value="1"/>
</dbReference>
<dbReference type="InterPro" id="IPR040773">
    <property type="entry name" value="Rpn6_N"/>
</dbReference>
<organism evidence="5 6">
    <name type="scientific">Rhodotorula graminis (strain WP1)</name>
    <dbReference type="NCBI Taxonomy" id="578459"/>
    <lineage>
        <taxon>Eukaryota</taxon>
        <taxon>Fungi</taxon>
        <taxon>Dikarya</taxon>
        <taxon>Basidiomycota</taxon>
        <taxon>Pucciniomycotina</taxon>
        <taxon>Microbotryomycetes</taxon>
        <taxon>Sporidiobolales</taxon>
        <taxon>Sporidiobolaceae</taxon>
        <taxon>Rhodotorula</taxon>
    </lineage>
</organism>
<dbReference type="SMART" id="SM00753">
    <property type="entry name" value="PAM"/>
    <property type="match status" value="1"/>
</dbReference>
<dbReference type="AlphaFoldDB" id="A0A194S3W6"/>
<evidence type="ECO:0000259" key="4">
    <source>
        <dbReference type="PROSITE" id="PS50250"/>
    </source>
</evidence>
<dbReference type="InterPro" id="IPR050871">
    <property type="entry name" value="26S_Proteasome/COP9_Components"/>
</dbReference>
<dbReference type="PANTHER" id="PTHR10678">
    <property type="entry name" value="26S PROTEASOME NON-ATPASE REGULATORY SUBUNIT 11/COP9 SIGNALOSOME COMPLEX SUBUNIT 2"/>
    <property type="match status" value="1"/>
</dbReference>
<dbReference type="GO" id="GO:0030163">
    <property type="term" value="P:protein catabolic process"/>
    <property type="evidence" value="ECO:0007669"/>
    <property type="project" value="UniProtKB-ARBA"/>
</dbReference>
<dbReference type="EMBL" id="KQ474078">
    <property type="protein sequence ID" value="KPV75200.1"/>
    <property type="molecule type" value="Genomic_DNA"/>
</dbReference>
<dbReference type="PROSITE" id="PS50250">
    <property type="entry name" value="PCI"/>
    <property type="match status" value="1"/>
</dbReference>
<dbReference type="Proteomes" id="UP000053890">
    <property type="component" value="Unassembled WGS sequence"/>
</dbReference>
<dbReference type="Pfam" id="PF18055">
    <property type="entry name" value="RPN6_N"/>
    <property type="match status" value="1"/>
</dbReference>
<comment type="similarity">
    <text evidence="1">Belongs to the proteasome subunit S9 family.</text>
</comment>
<evidence type="ECO:0000313" key="6">
    <source>
        <dbReference type="Proteomes" id="UP000053890"/>
    </source>
</evidence>
<feature type="region of interest" description="Disordered" evidence="3">
    <location>
        <begin position="1"/>
        <end position="20"/>
    </location>
</feature>
<dbReference type="InterPro" id="IPR000717">
    <property type="entry name" value="PCI_dom"/>
</dbReference>
<evidence type="ECO:0000313" key="5">
    <source>
        <dbReference type="EMBL" id="KPV75200.1"/>
    </source>
</evidence>
<evidence type="ECO:0000256" key="1">
    <source>
        <dbReference type="ARBA" id="ARBA00007454"/>
    </source>
</evidence>
<dbReference type="GO" id="GO:0000502">
    <property type="term" value="C:proteasome complex"/>
    <property type="evidence" value="ECO:0007669"/>
    <property type="project" value="UniProtKB-KW"/>
</dbReference>
<dbReference type="InterPro" id="IPR011990">
    <property type="entry name" value="TPR-like_helical_dom_sf"/>
</dbReference>
<dbReference type="RefSeq" id="XP_018271249.1">
    <property type="nucleotide sequence ID" value="XM_018416730.1"/>
</dbReference>
<reference evidence="5 6" key="1">
    <citation type="journal article" date="2015" name="Front. Microbiol.">
        <title>Genome sequence of the plant growth promoting endophytic yeast Rhodotorula graminis WP1.</title>
        <authorList>
            <person name="Firrincieli A."/>
            <person name="Otillar R."/>
            <person name="Salamov A."/>
            <person name="Schmutz J."/>
            <person name="Khan Z."/>
            <person name="Redman R.S."/>
            <person name="Fleck N.D."/>
            <person name="Lindquist E."/>
            <person name="Grigoriev I.V."/>
            <person name="Doty S.L."/>
        </authorList>
    </citation>
    <scope>NUCLEOTIDE SEQUENCE [LARGE SCALE GENOMIC DNA]</scope>
    <source>
        <strain evidence="5 6">WP1</strain>
    </source>
</reference>
<evidence type="ECO:0000256" key="3">
    <source>
        <dbReference type="SAM" id="MobiDB-lite"/>
    </source>
</evidence>
<dbReference type="GeneID" id="28977178"/>
<dbReference type="OMA" id="ESKIYHA"/>
<dbReference type="Pfam" id="PF01399">
    <property type="entry name" value="PCI"/>
    <property type="match status" value="1"/>
</dbReference>
<feature type="domain" description="PCI" evidence="4">
    <location>
        <begin position="225"/>
        <end position="393"/>
    </location>
</feature>
<dbReference type="InterPro" id="IPR036390">
    <property type="entry name" value="WH_DNA-bd_sf"/>
</dbReference>
<sequence length="424" mass="47468">MADASTSTSTPLQLALEQQDPARREQQLDAILASPAGPRDEQLLRDKEQAIIALAQLHRDNRDATKLADVIRQSRTLVEHLAKAKTAKLIRTLLDLFAAIPDSTQAQIDATRDAADWAKHDKRIFLKQNLETRLVSLYIDHADYKLALALINQLLRELKKLDDKMILTEVHLLESRVHNALANMPKAKAALTSARTAANSIYCPPLLQAQLDMQSGVLHAEDKDYKTAYSYFFEAFEGLSTQDDQPNAVRALKYMLLCKVMLALPEDVAAIAGGKSAAKYAGKEVDAIKAVAKAHEDRSLGDFERVLRERKEELSDDPIIRTHLAALYDTLLEQNLVRVIEPYQRVEISHIAEQVQQPVRDVEIKLSQMILDKVFHGILDQGAGCLVVFDEPEVDKTYDATLETIGHVSQIVEQLFQRTRTVAI</sequence>
<dbReference type="STRING" id="578459.A0A194S3W6"/>